<gene>
    <name evidence="3" type="ORF">ASPGLDRAFT_77674</name>
</gene>
<reference evidence="4" key="1">
    <citation type="journal article" date="2017" name="Genome Biol.">
        <title>Comparative genomics reveals high biological diversity and specific adaptations in the industrially and medically important fungal genus Aspergillus.</title>
        <authorList>
            <person name="de Vries R.P."/>
            <person name="Riley R."/>
            <person name="Wiebenga A."/>
            <person name="Aguilar-Osorio G."/>
            <person name="Amillis S."/>
            <person name="Uchima C.A."/>
            <person name="Anderluh G."/>
            <person name="Asadollahi M."/>
            <person name="Askin M."/>
            <person name="Barry K."/>
            <person name="Battaglia E."/>
            <person name="Bayram O."/>
            <person name="Benocci T."/>
            <person name="Braus-Stromeyer S.A."/>
            <person name="Caldana C."/>
            <person name="Canovas D."/>
            <person name="Cerqueira G.C."/>
            <person name="Chen F."/>
            <person name="Chen W."/>
            <person name="Choi C."/>
            <person name="Clum A."/>
            <person name="Dos Santos R.A."/>
            <person name="Damasio A.R."/>
            <person name="Diallinas G."/>
            <person name="Emri T."/>
            <person name="Fekete E."/>
            <person name="Flipphi M."/>
            <person name="Freyberg S."/>
            <person name="Gallo A."/>
            <person name="Gournas C."/>
            <person name="Habgood R."/>
            <person name="Hainaut M."/>
            <person name="Harispe M.L."/>
            <person name="Henrissat B."/>
            <person name="Hilden K.S."/>
            <person name="Hope R."/>
            <person name="Hossain A."/>
            <person name="Karabika E."/>
            <person name="Karaffa L."/>
            <person name="Karanyi Z."/>
            <person name="Krasevec N."/>
            <person name="Kuo A."/>
            <person name="Kusch H."/>
            <person name="LaButti K."/>
            <person name="Lagendijk E.L."/>
            <person name="Lapidus A."/>
            <person name="Levasseur A."/>
            <person name="Lindquist E."/>
            <person name="Lipzen A."/>
            <person name="Logrieco A.F."/>
            <person name="MacCabe A."/>
            <person name="Maekelae M.R."/>
            <person name="Malavazi I."/>
            <person name="Melin P."/>
            <person name="Meyer V."/>
            <person name="Mielnichuk N."/>
            <person name="Miskei M."/>
            <person name="Molnar A.P."/>
            <person name="Mule G."/>
            <person name="Ngan C.Y."/>
            <person name="Orejas M."/>
            <person name="Orosz E."/>
            <person name="Ouedraogo J.P."/>
            <person name="Overkamp K.M."/>
            <person name="Park H.-S."/>
            <person name="Perrone G."/>
            <person name="Piumi F."/>
            <person name="Punt P.J."/>
            <person name="Ram A.F."/>
            <person name="Ramon A."/>
            <person name="Rauscher S."/>
            <person name="Record E."/>
            <person name="Riano-Pachon D.M."/>
            <person name="Robert V."/>
            <person name="Roehrig J."/>
            <person name="Ruller R."/>
            <person name="Salamov A."/>
            <person name="Salih N.S."/>
            <person name="Samson R.A."/>
            <person name="Sandor E."/>
            <person name="Sanguinetti M."/>
            <person name="Schuetze T."/>
            <person name="Sepcic K."/>
            <person name="Shelest E."/>
            <person name="Sherlock G."/>
            <person name="Sophianopoulou V."/>
            <person name="Squina F.M."/>
            <person name="Sun H."/>
            <person name="Susca A."/>
            <person name="Todd R.B."/>
            <person name="Tsang A."/>
            <person name="Unkles S.E."/>
            <person name="van de Wiele N."/>
            <person name="van Rossen-Uffink D."/>
            <person name="Oliveira J.V."/>
            <person name="Vesth T.C."/>
            <person name="Visser J."/>
            <person name="Yu J.-H."/>
            <person name="Zhou M."/>
            <person name="Andersen M.R."/>
            <person name="Archer D.B."/>
            <person name="Baker S.E."/>
            <person name="Benoit I."/>
            <person name="Brakhage A.A."/>
            <person name="Braus G.H."/>
            <person name="Fischer R."/>
            <person name="Frisvad J.C."/>
            <person name="Goldman G.H."/>
            <person name="Houbraken J."/>
            <person name="Oakley B."/>
            <person name="Pocsi I."/>
            <person name="Scazzocchio C."/>
            <person name="Seiboth B."/>
            <person name="vanKuyk P.A."/>
            <person name="Wortman J."/>
            <person name="Dyer P.S."/>
            <person name="Grigoriev I.V."/>
        </authorList>
    </citation>
    <scope>NUCLEOTIDE SEQUENCE [LARGE SCALE GENOMIC DNA]</scope>
    <source>
        <strain evidence="4">CBS 516.65</strain>
    </source>
</reference>
<evidence type="ECO:0000259" key="1">
    <source>
        <dbReference type="Pfam" id="PF01261"/>
    </source>
</evidence>
<dbReference type="VEuPathDB" id="FungiDB:ASPGLDRAFT_77674"/>
<dbReference type="InterPro" id="IPR013022">
    <property type="entry name" value="Xyl_isomerase-like_TIM-brl"/>
</dbReference>
<dbReference type="STRING" id="1160497.A0A1L9V5S0"/>
<dbReference type="InterPro" id="IPR036237">
    <property type="entry name" value="Xyl_isomerase-like_sf"/>
</dbReference>
<accession>A0A1L9V5S0</accession>
<evidence type="ECO:0000259" key="2">
    <source>
        <dbReference type="Pfam" id="PF08501"/>
    </source>
</evidence>
<dbReference type="SUPFAM" id="SSF51658">
    <property type="entry name" value="Xylose isomerase-like"/>
    <property type="match status" value="1"/>
</dbReference>
<dbReference type="Gene3D" id="3.40.50.10860">
    <property type="entry name" value="Leucine Dehydrogenase, chain A, domain 1"/>
    <property type="match status" value="1"/>
</dbReference>
<dbReference type="PANTHER" id="PTHR12110:SF57">
    <property type="entry name" value="DIOXYGENASE, PUTATIVE-RELATED"/>
    <property type="match status" value="1"/>
</dbReference>
<dbReference type="AlphaFoldDB" id="A0A1L9V5S0"/>
<dbReference type="Pfam" id="PF01261">
    <property type="entry name" value="AP_endonuc_2"/>
    <property type="match status" value="1"/>
</dbReference>
<dbReference type="Pfam" id="PF08501">
    <property type="entry name" value="Shikimate_dh_N"/>
    <property type="match status" value="1"/>
</dbReference>
<dbReference type="PANTHER" id="PTHR12110">
    <property type="entry name" value="HYDROXYPYRUVATE ISOMERASE"/>
    <property type="match status" value="1"/>
</dbReference>
<dbReference type="InterPro" id="IPR046346">
    <property type="entry name" value="Aminoacid_DH-like_N_sf"/>
</dbReference>
<sequence>MDDQREFAYLVGIGVTHSIAPPMHEFIAQSLGYNWRFLAQECPTVEDAMELFQKPNFAGGVVTMPYKTTIMAHLDGLDEYCVKIGACNNVYRATDGSLRGTNTDWRGIKSCLTFASEESKGRPALIIGAGGACRAAVYALYEELGCTPIYVVNRDEGEVKALLEDTKPYGSGLQIIHLRSVEEATSLTEMPYYIVGTVPDFEPQTSAEIEARDILVTILSSSREKGVLLDMCFKPRRTRTLKLGEASEAGFKGVEIFYEDLEYATKSHGEASPENLLAAAGEVKKLCDAYDLTIIGLQPFLFYEGLTDRGEHARKIEKLKLWFQIVKILGTDIIQIPTNFLTENVTGDMDLIVQDMVEVADLGLQENPPARFIYENLAWGTYIDTWDRMWEVVRRVDRPNFGCCLDAFNIAGRVWADPASIMGMTPNAAIDLKESIERLVRTIDVRKVFYIQVADAERMQSPLTEGHPFHVEGQPARMSWSRNARLFLYEQERGGYLPVVDVARAILKDLGYNGWVSMELFSRTLSDPDQTVPFTHAQRGITAWNTLREELNM</sequence>
<evidence type="ECO:0000313" key="3">
    <source>
        <dbReference type="EMBL" id="OJJ79287.1"/>
    </source>
</evidence>
<dbReference type="Gene3D" id="3.40.50.720">
    <property type="entry name" value="NAD(P)-binding Rossmann-like Domain"/>
    <property type="match status" value="1"/>
</dbReference>
<dbReference type="GO" id="GO:0004764">
    <property type="term" value="F:shikimate 3-dehydrogenase (NADP+) activity"/>
    <property type="evidence" value="ECO:0007669"/>
    <property type="project" value="InterPro"/>
</dbReference>
<dbReference type="InterPro" id="IPR050312">
    <property type="entry name" value="IolE/XylAMocC-like"/>
</dbReference>
<dbReference type="Gene3D" id="3.20.20.150">
    <property type="entry name" value="Divalent-metal-dependent TIM barrel enzymes"/>
    <property type="match status" value="1"/>
</dbReference>
<dbReference type="SUPFAM" id="SSF51735">
    <property type="entry name" value="NAD(P)-binding Rossmann-fold domains"/>
    <property type="match status" value="1"/>
</dbReference>
<dbReference type="EMBL" id="KV878919">
    <property type="protein sequence ID" value="OJJ79287.1"/>
    <property type="molecule type" value="Genomic_DNA"/>
</dbReference>
<keyword evidence="4" id="KW-1185">Reference proteome</keyword>
<evidence type="ECO:0000313" key="4">
    <source>
        <dbReference type="Proteomes" id="UP000184300"/>
    </source>
</evidence>
<organism evidence="3 4">
    <name type="scientific">Aspergillus glaucus CBS 516.65</name>
    <dbReference type="NCBI Taxonomy" id="1160497"/>
    <lineage>
        <taxon>Eukaryota</taxon>
        <taxon>Fungi</taxon>
        <taxon>Dikarya</taxon>
        <taxon>Ascomycota</taxon>
        <taxon>Pezizomycotina</taxon>
        <taxon>Eurotiomycetes</taxon>
        <taxon>Eurotiomycetidae</taxon>
        <taxon>Eurotiales</taxon>
        <taxon>Aspergillaceae</taxon>
        <taxon>Aspergillus</taxon>
        <taxon>Aspergillus subgen. Aspergillus</taxon>
    </lineage>
</organism>
<dbReference type="RefSeq" id="XP_022395985.1">
    <property type="nucleotide sequence ID" value="XM_022549908.1"/>
</dbReference>
<evidence type="ECO:0008006" key="5">
    <source>
        <dbReference type="Google" id="ProtNLM"/>
    </source>
</evidence>
<name>A0A1L9V5S0_ASPGL</name>
<proteinExistence type="predicted"/>
<feature type="domain" description="Xylose isomerase-like TIM barrel" evidence="1">
    <location>
        <begin position="245"/>
        <end position="528"/>
    </location>
</feature>
<feature type="domain" description="Shikimate dehydrogenase substrate binding N-terminal" evidence="2">
    <location>
        <begin position="10"/>
        <end position="90"/>
    </location>
</feature>
<dbReference type="GeneID" id="34466168"/>
<dbReference type="SUPFAM" id="SSF53223">
    <property type="entry name" value="Aminoacid dehydrogenase-like, N-terminal domain"/>
    <property type="match status" value="1"/>
</dbReference>
<dbReference type="InterPro" id="IPR036291">
    <property type="entry name" value="NAD(P)-bd_dom_sf"/>
</dbReference>
<dbReference type="InterPro" id="IPR013708">
    <property type="entry name" value="Shikimate_DH-bd_N"/>
</dbReference>
<dbReference type="OrthoDB" id="5360893at2759"/>
<protein>
    <recommendedName>
        <fullName evidence="5">3-dehydroshikimate dehydratase</fullName>
    </recommendedName>
</protein>
<dbReference type="Proteomes" id="UP000184300">
    <property type="component" value="Unassembled WGS sequence"/>
</dbReference>